<comment type="caution">
    <text evidence="2">The sequence shown here is derived from an EMBL/GenBank/DDBJ whole genome shotgun (WGS) entry which is preliminary data.</text>
</comment>
<dbReference type="Proteomes" id="UP001498476">
    <property type="component" value="Unassembled WGS sequence"/>
</dbReference>
<dbReference type="InterPro" id="IPR046541">
    <property type="entry name" value="DUF6606"/>
</dbReference>
<sequence length="720" mass="82208">MVHTVAHGDAGSAQMPDLGEEMTDYLFHHIFLPPKLPGGYDCHRNEEQHLVELVLDSLKSFLEQAHADHTTAIQVAIGMIENLKTARDVHGVLQEVGTQTVLQRLCLPEASAAFHIKAQNAGVIIRKTTESVMIEVFELSPTNVSVNSTLGRLVRQFPAIAIAVQSDRFNDKEFQSVLTKTLVKMSRQSEQEMKAKARKANQDHEEDRDTINPRVVTELLTGFLLGLGEQVDVPGVCKNTREEVTWDQSLLPWRRSPMWLLIRVSLQLIMSRVAADSGETYKTFMPFFMSRILEASYKRTPGNILHSMRTKISRRLLKLDQPKNGLWLGTIHRILSHTAGGLDRQWQQLRESLELPLDLTALSKLEMHKDVYFHLPKLDEFISSVVQPDKINRLARASPTSQIQAFDADSLPRISKSTDEYRPFHLATVESWVAMNLDSWIAKHIHDERACLELSTLIRNYHALGSPWYERRPEGVSRMHLVILELWVAADKAALASLPMLRDYEPEVPVEVYQALLLGHREAMERLCRAEKYLSERTAFAKTQKRPSVFTSFGHGQSLPVRYFSESLEHQNLKRDIEQHASEMRIAKVLEFAKGKSEYKRLMELYEKTACSTMEWVEHGLTHSKHHPYCPRCVYQTKATTLSILIHEWPLPDDTLAAQATVFELKLPFAFGVWRDLTIYLINDVLKCGSTSDSPYFHYRLKTYVGLCRGQATRGHSSEE</sequence>
<proteinExistence type="predicted"/>
<feature type="domain" description="DUF6606" evidence="1">
    <location>
        <begin position="26"/>
        <end position="294"/>
    </location>
</feature>
<evidence type="ECO:0000313" key="3">
    <source>
        <dbReference type="Proteomes" id="UP001498476"/>
    </source>
</evidence>
<protein>
    <recommendedName>
        <fullName evidence="1">DUF6606 domain-containing protein</fullName>
    </recommendedName>
</protein>
<organism evidence="2 3">
    <name type="scientific">Neonectria punicea</name>
    <dbReference type="NCBI Taxonomy" id="979145"/>
    <lineage>
        <taxon>Eukaryota</taxon>
        <taxon>Fungi</taxon>
        <taxon>Dikarya</taxon>
        <taxon>Ascomycota</taxon>
        <taxon>Pezizomycotina</taxon>
        <taxon>Sordariomycetes</taxon>
        <taxon>Hypocreomycetidae</taxon>
        <taxon>Hypocreales</taxon>
        <taxon>Nectriaceae</taxon>
        <taxon>Neonectria</taxon>
    </lineage>
</organism>
<keyword evidence="3" id="KW-1185">Reference proteome</keyword>
<name>A0ABR1GZG3_9HYPO</name>
<evidence type="ECO:0000259" key="1">
    <source>
        <dbReference type="Pfam" id="PF20255"/>
    </source>
</evidence>
<evidence type="ECO:0000313" key="2">
    <source>
        <dbReference type="EMBL" id="KAK7414002.1"/>
    </source>
</evidence>
<dbReference type="Pfam" id="PF20255">
    <property type="entry name" value="DUF6606"/>
    <property type="match status" value="1"/>
</dbReference>
<gene>
    <name evidence="2" type="ORF">QQX98_007113</name>
</gene>
<reference evidence="2 3" key="1">
    <citation type="journal article" date="2025" name="Microbiol. Resour. Announc.">
        <title>Draft genome sequences for Neonectria magnoliae and Neonectria punicea, canker pathogens of Liriodendron tulipifera and Acer saccharum in West Virginia.</title>
        <authorList>
            <person name="Petronek H.M."/>
            <person name="Kasson M.T."/>
            <person name="Metheny A.M."/>
            <person name="Stauder C.M."/>
            <person name="Lovett B."/>
            <person name="Lynch S.C."/>
            <person name="Garnas J.R."/>
            <person name="Kasson L.R."/>
            <person name="Stajich J.E."/>
        </authorList>
    </citation>
    <scope>NUCLEOTIDE SEQUENCE [LARGE SCALE GENOMIC DNA]</scope>
    <source>
        <strain evidence="2 3">NRRL 64653</strain>
    </source>
</reference>
<dbReference type="EMBL" id="JAZAVJ010000113">
    <property type="protein sequence ID" value="KAK7414002.1"/>
    <property type="molecule type" value="Genomic_DNA"/>
</dbReference>
<accession>A0ABR1GZG3</accession>